<dbReference type="FunFam" id="3.50.50.60:FF:000129">
    <property type="entry name" value="Kynurenine 3-monooxygenase"/>
    <property type="match status" value="1"/>
</dbReference>
<evidence type="ECO:0000256" key="8">
    <source>
        <dbReference type="ARBA" id="ARBA00023033"/>
    </source>
</evidence>
<evidence type="ECO:0000256" key="11">
    <source>
        <dbReference type="HAMAP-Rule" id="MF_03018"/>
    </source>
</evidence>
<evidence type="ECO:0000256" key="12">
    <source>
        <dbReference type="SAM" id="Phobius"/>
    </source>
</evidence>
<evidence type="ECO:0000256" key="6">
    <source>
        <dbReference type="ARBA" id="ARBA00022857"/>
    </source>
</evidence>
<evidence type="ECO:0000256" key="5">
    <source>
        <dbReference type="ARBA" id="ARBA00022827"/>
    </source>
</evidence>
<dbReference type="eggNOG" id="KOG2614">
    <property type="taxonomic scope" value="Eukaryota"/>
</dbReference>
<evidence type="ECO:0000256" key="10">
    <source>
        <dbReference type="ARBA" id="ARBA00047818"/>
    </source>
</evidence>
<name>R4XM66_TAPDE</name>
<dbReference type="Pfam" id="PF01494">
    <property type="entry name" value="FAD_binding_3"/>
    <property type="match status" value="1"/>
</dbReference>
<organism evidence="14 15">
    <name type="scientific">Taphrina deformans (strain PYCC 5710 / ATCC 11124 / CBS 356.35 / IMI 108563 / JCM 9778 / NBRC 8474)</name>
    <name type="common">Peach leaf curl fungus</name>
    <name type="synonym">Lalaria deformans</name>
    <dbReference type="NCBI Taxonomy" id="1097556"/>
    <lineage>
        <taxon>Eukaryota</taxon>
        <taxon>Fungi</taxon>
        <taxon>Dikarya</taxon>
        <taxon>Ascomycota</taxon>
        <taxon>Taphrinomycotina</taxon>
        <taxon>Taphrinomycetes</taxon>
        <taxon>Taphrinales</taxon>
        <taxon>Taphrinaceae</taxon>
        <taxon>Taphrina</taxon>
    </lineage>
</organism>
<dbReference type="GO" id="GO:0006569">
    <property type="term" value="P:L-tryptophan catabolic process"/>
    <property type="evidence" value="ECO:0007669"/>
    <property type="project" value="UniProtKB-UniRule"/>
</dbReference>
<dbReference type="InterPro" id="IPR036188">
    <property type="entry name" value="FAD/NAD-bd_sf"/>
</dbReference>
<proteinExistence type="inferred from homology"/>
<keyword evidence="12" id="KW-1133">Transmembrane helix</keyword>
<comment type="cofactor">
    <cofactor evidence="1 11">
        <name>FAD</name>
        <dbReference type="ChEBI" id="CHEBI:57692"/>
    </cofactor>
</comment>
<dbReference type="InterPro" id="IPR027545">
    <property type="entry name" value="Kynurenine_monooxygenase"/>
</dbReference>
<keyword evidence="12" id="KW-0812">Transmembrane</keyword>
<dbReference type="VEuPathDB" id="FungiDB:TAPDE_004843"/>
<dbReference type="PANTHER" id="PTHR46028">
    <property type="entry name" value="KYNURENINE 3-MONOOXYGENASE"/>
    <property type="match status" value="1"/>
</dbReference>
<dbReference type="HAMAP" id="MF_01971">
    <property type="entry name" value="Kynurenine_monooxygenase"/>
    <property type="match status" value="1"/>
</dbReference>
<keyword evidence="4 11" id="KW-1000">Mitochondrion outer membrane</keyword>
<dbReference type="InterPro" id="IPR002938">
    <property type="entry name" value="FAD-bd"/>
</dbReference>
<dbReference type="OrthoDB" id="10053569at2759"/>
<dbReference type="SUPFAM" id="SSF51905">
    <property type="entry name" value="FAD/NAD(P)-binding domain"/>
    <property type="match status" value="1"/>
</dbReference>
<protein>
    <recommendedName>
        <fullName evidence="11">Kynurenine 3-monooxygenase</fullName>
        <ecNumber evidence="11">1.14.13.9</ecNumber>
    </recommendedName>
    <alternativeName>
        <fullName evidence="11">Biosynthesis of nicotinic acid protein 4</fullName>
    </alternativeName>
    <alternativeName>
        <fullName evidence="11">Kynurenine 3-hydroxylase</fullName>
    </alternativeName>
</protein>
<evidence type="ECO:0000256" key="9">
    <source>
        <dbReference type="ARBA" id="ARBA00023128"/>
    </source>
</evidence>
<dbReference type="UniPathway" id="UPA00253">
    <property type="reaction ID" value="UER00328"/>
</dbReference>
<evidence type="ECO:0000256" key="4">
    <source>
        <dbReference type="ARBA" id="ARBA00022787"/>
    </source>
</evidence>
<dbReference type="GO" id="GO:0019805">
    <property type="term" value="P:quinolinate biosynthetic process"/>
    <property type="evidence" value="ECO:0007669"/>
    <property type="project" value="UniProtKB-UniRule"/>
</dbReference>
<dbReference type="GO" id="GO:0070189">
    <property type="term" value="P:kynurenine metabolic process"/>
    <property type="evidence" value="ECO:0007669"/>
    <property type="project" value="TreeGrafter"/>
</dbReference>
<dbReference type="Proteomes" id="UP000013776">
    <property type="component" value="Unassembled WGS sequence"/>
</dbReference>
<keyword evidence="9 11" id="KW-0496">Mitochondrion</keyword>
<keyword evidence="8 11" id="KW-0503">Monooxygenase</keyword>
<keyword evidence="11 12" id="KW-0472">Membrane</keyword>
<keyword evidence="2 11" id="KW-0285">Flavoprotein</keyword>
<accession>R4XM66</accession>
<comment type="similarity">
    <text evidence="11">Belongs to the aromatic-ring hydroxylase family. KMO subfamily.</text>
</comment>
<dbReference type="EMBL" id="CAHR02000230">
    <property type="protein sequence ID" value="CCG84390.1"/>
    <property type="molecule type" value="Genomic_DNA"/>
</dbReference>
<evidence type="ECO:0000313" key="15">
    <source>
        <dbReference type="Proteomes" id="UP000013776"/>
    </source>
</evidence>
<dbReference type="GO" id="GO:0004502">
    <property type="term" value="F:kynurenine 3-monooxygenase activity"/>
    <property type="evidence" value="ECO:0007669"/>
    <property type="project" value="UniProtKB-UniRule"/>
</dbReference>
<keyword evidence="6 11" id="KW-0521">NADP</keyword>
<dbReference type="GO" id="GO:0043420">
    <property type="term" value="P:anthranilate metabolic process"/>
    <property type="evidence" value="ECO:0007669"/>
    <property type="project" value="UniProtKB-UniRule"/>
</dbReference>
<evidence type="ECO:0000259" key="13">
    <source>
        <dbReference type="Pfam" id="PF01494"/>
    </source>
</evidence>
<feature type="transmembrane region" description="Helical" evidence="12">
    <location>
        <begin position="430"/>
        <end position="451"/>
    </location>
</feature>
<comment type="catalytic activity">
    <reaction evidence="10 11">
        <text>L-kynurenine + NADPH + O2 + H(+) = 3-hydroxy-L-kynurenine + NADP(+) + H2O</text>
        <dbReference type="Rhea" id="RHEA:20545"/>
        <dbReference type="ChEBI" id="CHEBI:15377"/>
        <dbReference type="ChEBI" id="CHEBI:15378"/>
        <dbReference type="ChEBI" id="CHEBI:15379"/>
        <dbReference type="ChEBI" id="CHEBI:57783"/>
        <dbReference type="ChEBI" id="CHEBI:57959"/>
        <dbReference type="ChEBI" id="CHEBI:58125"/>
        <dbReference type="ChEBI" id="CHEBI:58349"/>
        <dbReference type="EC" id="1.14.13.9"/>
    </reaction>
</comment>
<evidence type="ECO:0000256" key="2">
    <source>
        <dbReference type="ARBA" id="ARBA00022630"/>
    </source>
</evidence>
<gene>
    <name evidence="11" type="primary">BNA4</name>
    <name evidence="14" type="ORF">TAPDE_004843</name>
</gene>
<dbReference type="PRINTS" id="PR00420">
    <property type="entry name" value="RNGMNOXGNASE"/>
</dbReference>
<comment type="caution">
    <text evidence="14">The sequence shown here is derived from an EMBL/GenBank/DDBJ whole genome shotgun (WGS) entry which is preliminary data.</text>
</comment>
<evidence type="ECO:0000313" key="14">
    <source>
        <dbReference type="EMBL" id="CCG84390.1"/>
    </source>
</evidence>
<keyword evidence="5 11" id="KW-0274">FAD</keyword>
<reference evidence="14 15" key="1">
    <citation type="journal article" date="2013" name="MBio">
        <title>Genome sequencing of the plant pathogen Taphrina deformans, the causal agent of peach leaf curl.</title>
        <authorList>
            <person name="Cisse O.H."/>
            <person name="Almeida J.M.G.C.F."/>
            <person name="Fonseca A."/>
            <person name="Kumar A.A."/>
            <person name="Salojaervi J."/>
            <person name="Overmyer K."/>
            <person name="Hauser P.M."/>
            <person name="Pagni M."/>
        </authorList>
    </citation>
    <scope>NUCLEOTIDE SEQUENCE [LARGE SCALE GENOMIC DNA]</scope>
    <source>
        <strain evidence="15">PYCC 5710 / ATCC 11124 / CBS 356.35 / IMI 108563 / JCM 9778 / NBRC 8474</strain>
    </source>
</reference>
<comment type="pathway">
    <text evidence="11">Cofactor biosynthesis; NAD(+) biosynthesis; quinolinate from L-kynurenine: step 1/3.</text>
</comment>
<dbReference type="EC" id="1.14.13.9" evidence="11"/>
<dbReference type="GO" id="GO:0034354">
    <property type="term" value="P:'de novo' NAD+ biosynthetic process from L-tryptophan"/>
    <property type="evidence" value="ECO:0007669"/>
    <property type="project" value="UniProtKB-UniRule"/>
</dbReference>
<evidence type="ECO:0000256" key="3">
    <source>
        <dbReference type="ARBA" id="ARBA00022642"/>
    </source>
</evidence>
<comment type="subcellular location">
    <subcellularLocation>
        <location evidence="11">Mitochondrion outer membrane</location>
    </subcellularLocation>
</comment>
<dbReference type="AlphaFoldDB" id="R4XM66"/>
<keyword evidence="3 11" id="KW-0662">Pyridine nucleotide biosynthesis</keyword>
<sequence>MSDIHIAIVGAGLVGSLAAISFSRQGYRVSVFESRPDPRHAGNTAGRSINLAVSARGLGAIRSIDPDLCDKIIRSSIPMKGRMIHVDGAQQSQIYGLFGECINSIDRSQLNLDLINEAETSTGVSFFFNHKLLSADFVSHKLRFGVTGQQHETEEIQADLTVGCDGAYSAVRKAMMKSQRMDFSQEYVEHAYLELSILPSEDGDYRLDKEHLHIWPRQEFMLIALPNPDKSFTSTLFAPFTLFNSLKTSQDVVQFFRSQFPDALEMIGEGRLIHIWEHNPVSPLIQIKCTPYHFGDSAILLGDATHAMVPFYGQGMNCGFEDIRVLNTLLQKHNISPDSFVNIDKALTGYTTCRHEDLLAILKLAMGNYVEMRSSVTSKLYLIRKRLDGILGRLFRDRWVPMYSMVSFRDDLRYSDVIKRQKRQDKIVEVILTATSSIAGLGLLSLIFTHYQSSWRLLLRKTLSQILRYL</sequence>
<dbReference type="Gene3D" id="3.50.50.60">
    <property type="entry name" value="FAD/NAD(P)-binding domain"/>
    <property type="match status" value="1"/>
</dbReference>
<feature type="domain" description="FAD-binding" evidence="13">
    <location>
        <begin position="5"/>
        <end position="330"/>
    </location>
</feature>
<comment type="function">
    <text evidence="11">Catalyzes the hydroxylation of L-kynurenine (L-Kyn) to form 3-hydroxy-L-kynurenine (L-3OHKyn). Required for synthesis of quinolinic acid.</text>
</comment>
<dbReference type="GO" id="GO:0005741">
    <property type="term" value="C:mitochondrial outer membrane"/>
    <property type="evidence" value="ECO:0007669"/>
    <property type="project" value="UniProtKB-SubCell"/>
</dbReference>
<evidence type="ECO:0000256" key="1">
    <source>
        <dbReference type="ARBA" id="ARBA00001974"/>
    </source>
</evidence>
<keyword evidence="15" id="KW-1185">Reference proteome</keyword>
<evidence type="ECO:0000256" key="7">
    <source>
        <dbReference type="ARBA" id="ARBA00023002"/>
    </source>
</evidence>
<dbReference type="GO" id="GO:0071949">
    <property type="term" value="F:FAD binding"/>
    <property type="evidence" value="ECO:0007669"/>
    <property type="project" value="InterPro"/>
</dbReference>
<dbReference type="STRING" id="1097556.R4XM66"/>
<keyword evidence="7 11" id="KW-0560">Oxidoreductase</keyword>
<dbReference type="PANTHER" id="PTHR46028:SF2">
    <property type="entry name" value="KYNURENINE 3-MONOOXYGENASE"/>
    <property type="match status" value="1"/>
</dbReference>